<evidence type="ECO:0000313" key="2">
    <source>
        <dbReference type="EMBL" id="RHA81781.1"/>
    </source>
</evidence>
<keyword evidence="1" id="KW-1133">Transmembrane helix</keyword>
<organism evidence="2 3">
    <name type="scientific">Segatella copri</name>
    <dbReference type="NCBI Taxonomy" id="165179"/>
    <lineage>
        <taxon>Bacteria</taxon>
        <taxon>Pseudomonadati</taxon>
        <taxon>Bacteroidota</taxon>
        <taxon>Bacteroidia</taxon>
        <taxon>Bacteroidales</taxon>
        <taxon>Prevotellaceae</taxon>
        <taxon>Segatella</taxon>
    </lineage>
</organism>
<proteinExistence type="predicted"/>
<comment type="caution">
    <text evidence="2">The sequence shown here is derived from an EMBL/GenBank/DDBJ whole genome shotgun (WGS) entry which is preliminary data.</text>
</comment>
<evidence type="ECO:0000256" key="1">
    <source>
        <dbReference type="SAM" id="Phobius"/>
    </source>
</evidence>
<dbReference type="RefSeq" id="WP_118192450.1">
    <property type="nucleotide sequence ID" value="NZ_QSFW01000061.1"/>
</dbReference>
<dbReference type="AlphaFoldDB" id="A0AA92UYW3"/>
<evidence type="ECO:0000313" key="3">
    <source>
        <dbReference type="Proteomes" id="UP000284990"/>
    </source>
</evidence>
<dbReference type="Proteomes" id="UP000284990">
    <property type="component" value="Unassembled WGS sequence"/>
</dbReference>
<keyword evidence="1" id="KW-0472">Membrane</keyword>
<dbReference type="EMBL" id="QSFW01000061">
    <property type="protein sequence ID" value="RHA81781.1"/>
    <property type="molecule type" value="Genomic_DNA"/>
</dbReference>
<dbReference type="PROSITE" id="PS51257">
    <property type="entry name" value="PROKAR_LIPOPROTEIN"/>
    <property type="match status" value="1"/>
</dbReference>
<protein>
    <submittedName>
        <fullName evidence="2">Uncharacterized protein</fullName>
    </submittedName>
</protein>
<keyword evidence="1" id="KW-0812">Transmembrane</keyword>
<name>A0AA92UYW3_9BACT</name>
<feature type="transmembrane region" description="Helical" evidence="1">
    <location>
        <begin position="7"/>
        <end position="31"/>
    </location>
</feature>
<reference evidence="2 3" key="1">
    <citation type="submission" date="2018-08" db="EMBL/GenBank/DDBJ databases">
        <title>A genome reference for cultivated species of the human gut microbiota.</title>
        <authorList>
            <person name="Zou Y."/>
            <person name="Xue W."/>
            <person name="Luo G."/>
        </authorList>
    </citation>
    <scope>NUCLEOTIDE SEQUENCE [LARGE SCALE GENOMIC DNA]</scope>
    <source>
        <strain evidence="2 3">AM42-23AC</strain>
    </source>
</reference>
<sequence length="135" mass="14785">MESKTKFILTYVAGIVTGCVLLFVIGCIINTENSSSSSPEEDIVMFDNPRNTVPGKAFRVIQVLPDGSALASGDDFSDDNIGMVVLFLGNEGTSFYDNQKIEIPKGKVAKQIGNYSYMSRSYNEKTVPIVKIMNE</sequence>
<gene>
    <name evidence="2" type="ORF">DW916_16620</name>
</gene>
<accession>A0AA92UYW3</accession>